<sequence>HLTGACPSAGVLVGVVLRYGIHVPSDVNNVTLSCQVQTSPATLLVNVSGKYYEYTLKGEISAQELNNVQDNEMLRKVTFDPEVFFNILLPPIIFYAGYSLKRRHFFRNLGSILAYAFLGTAISCLVIGSVVYGCVALMKVTGQLGGDFYFTDCLLFGAIVSATDPVTVLAIFHELQVDVELYALLFGESVLNDAVAIVLSSSIVAYQPAGDNSHTFDVTAMFKSIGIFLGIFSGSFAMGAATGVVTALISFLFSLRWWGAAQLLFHGQESNVVLCSPGVVAVLFCGITQAHYTYNNLSTESQHRTKQLFELLNFLAENFIFSYMGLALFTFQNHVFNPTFVVGAFLAIFLGRAANIYPLSFLLNLGRRNKIGTNLQHMMMFAGTLLHPCLRPPGPSAIPSLLIVFFTVWVFGGGTTAMLSCLNIRVGVDADQENVGVPESERRSTKAESAWLFRMWYNFDHNYLKPLLTHSGPPLTTTLPGCCGPIARCLTSPQAYENQEQLKDDDSDLILNDGDISLTYGDSTVNTDSVASSGTSRRFVGNSSEDALDRELAFGDHELVIRGTRLVLPMDDSEPPSNVLDNARHGPA</sequence>
<gene>
    <name evidence="16" type="ORF">N306_08663</name>
</gene>
<dbReference type="InterPro" id="IPR018422">
    <property type="entry name" value="Cation/H_exchanger_CPA1"/>
</dbReference>
<evidence type="ECO:0000256" key="13">
    <source>
        <dbReference type="SAM" id="MobiDB-lite"/>
    </source>
</evidence>
<comment type="similarity">
    <text evidence="3">Belongs to the monovalent cation:proton antiporter 1 (CPA1) transporter (TC 2.A.36) family.</text>
</comment>
<dbReference type="GO" id="GO:0005886">
    <property type="term" value="C:plasma membrane"/>
    <property type="evidence" value="ECO:0007669"/>
    <property type="project" value="UniProtKB-SubCell"/>
</dbReference>
<keyword evidence="11 14" id="KW-0472">Membrane</keyword>
<comment type="subcellular location">
    <subcellularLocation>
        <location evidence="2">Cell membrane</location>
        <topology evidence="2">Multi-pass membrane protein</topology>
    </subcellularLocation>
    <subcellularLocation>
        <location evidence="1">Recycling endosome membrane</location>
        <topology evidence="1">Multi-pass membrane protein</topology>
    </subcellularLocation>
</comment>
<evidence type="ECO:0000256" key="3">
    <source>
        <dbReference type="ARBA" id="ARBA00007367"/>
    </source>
</evidence>
<evidence type="ECO:0000259" key="15">
    <source>
        <dbReference type="Pfam" id="PF00999"/>
    </source>
</evidence>
<organism evidence="16 17">
    <name type="scientific">Opisthocomus hoazin</name>
    <name type="common">Hoatzin</name>
    <name type="synonym">Phasianus hoazin</name>
    <dbReference type="NCBI Taxonomy" id="30419"/>
    <lineage>
        <taxon>Eukaryota</taxon>
        <taxon>Metazoa</taxon>
        <taxon>Chordata</taxon>
        <taxon>Craniata</taxon>
        <taxon>Vertebrata</taxon>
        <taxon>Euteleostomi</taxon>
        <taxon>Archelosauria</taxon>
        <taxon>Archosauria</taxon>
        <taxon>Dinosauria</taxon>
        <taxon>Saurischia</taxon>
        <taxon>Theropoda</taxon>
        <taxon>Coelurosauria</taxon>
        <taxon>Aves</taxon>
        <taxon>Neognathae</taxon>
        <taxon>Neoaves</taxon>
        <taxon>Opisthocomiformes</taxon>
        <taxon>Opisthocomidae</taxon>
        <taxon>Opisthocomus</taxon>
    </lineage>
</organism>
<dbReference type="PRINTS" id="PR01088">
    <property type="entry name" value="NAHEXCHNGR6"/>
</dbReference>
<evidence type="ECO:0000256" key="7">
    <source>
        <dbReference type="ARBA" id="ARBA00022753"/>
    </source>
</evidence>
<evidence type="ECO:0000256" key="4">
    <source>
        <dbReference type="ARBA" id="ARBA00022448"/>
    </source>
</evidence>
<evidence type="ECO:0000256" key="1">
    <source>
        <dbReference type="ARBA" id="ARBA00004195"/>
    </source>
</evidence>
<evidence type="ECO:0000256" key="5">
    <source>
        <dbReference type="ARBA" id="ARBA00022475"/>
    </source>
</evidence>
<keyword evidence="17" id="KW-1185">Reference proteome</keyword>
<evidence type="ECO:0000256" key="10">
    <source>
        <dbReference type="ARBA" id="ARBA00023065"/>
    </source>
</evidence>
<feature type="transmembrane region" description="Helical" evidence="14">
    <location>
        <begin position="112"/>
        <end position="137"/>
    </location>
</feature>
<evidence type="ECO:0000256" key="9">
    <source>
        <dbReference type="ARBA" id="ARBA00023053"/>
    </source>
</evidence>
<feature type="transmembrane region" description="Helical" evidence="14">
    <location>
        <begin position="271"/>
        <end position="290"/>
    </location>
</feature>
<dbReference type="GO" id="GO:0055038">
    <property type="term" value="C:recycling endosome membrane"/>
    <property type="evidence" value="ECO:0007669"/>
    <property type="project" value="UniProtKB-SubCell"/>
</dbReference>
<dbReference type="InterPro" id="IPR002090">
    <property type="entry name" value="NHE-6/7/9"/>
</dbReference>
<dbReference type="Proteomes" id="UP000053605">
    <property type="component" value="Unassembled WGS sequence"/>
</dbReference>
<name>A0A091WLX3_OPIHO</name>
<keyword evidence="4" id="KW-0813">Transport</keyword>
<evidence type="ECO:0000313" key="17">
    <source>
        <dbReference type="Proteomes" id="UP000053605"/>
    </source>
</evidence>
<dbReference type="GO" id="GO:0051453">
    <property type="term" value="P:regulation of intracellular pH"/>
    <property type="evidence" value="ECO:0007669"/>
    <property type="project" value="TreeGrafter"/>
</dbReference>
<feature type="transmembrane region" description="Helical" evidence="14">
    <location>
        <begin position="400"/>
        <end position="422"/>
    </location>
</feature>
<dbReference type="PANTHER" id="PTHR10110:SF94">
    <property type="entry name" value="SODIUM_HYDROGEN EXCHANGER 6"/>
    <property type="match status" value="1"/>
</dbReference>
<dbReference type="STRING" id="30419.A0A091WLX3"/>
<evidence type="ECO:0000256" key="6">
    <source>
        <dbReference type="ARBA" id="ARBA00022692"/>
    </source>
</evidence>
<dbReference type="EMBL" id="KK735827">
    <property type="protein sequence ID" value="KFR16120.1"/>
    <property type="molecule type" value="Genomic_DNA"/>
</dbReference>
<keyword evidence="10" id="KW-0406">Ion transport</keyword>
<dbReference type="Pfam" id="PF00999">
    <property type="entry name" value="Na_H_Exchanger"/>
    <property type="match status" value="1"/>
</dbReference>
<evidence type="ECO:0000256" key="8">
    <source>
        <dbReference type="ARBA" id="ARBA00022989"/>
    </source>
</evidence>
<feature type="transmembrane region" description="Helical" evidence="14">
    <location>
        <begin position="149"/>
        <end position="172"/>
    </location>
</feature>
<dbReference type="GO" id="GO:0098719">
    <property type="term" value="P:sodium ion import across plasma membrane"/>
    <property type="evidence" value="ECO:0007669"/>
    <property type="project" value="TreeGrafter"/>
</dbReference>
<evidence type="ECO:0000313" key="16">
    <source>
        <dbReference type="EMBL" id="KFR16120.1"/>
    </source>
</evidence>
<accession>A0A091WLX3</accession>
<dbReference type="InterPro" id="IPR004709">
    <property type="entry name" value="NaH_exchanger"/>
</dbReference>
<dbReference type="InterPro" id="IPR006153">
    <property type="entry name" value="Cation/H_exchanger_TM"/>
</dbReference>
<protein>
    <submittedName>
        <fullName evidence="16">Sodium/hydrogen exchanger 6</fullName>
    </submittedName>
</protein>
<feature type="transmembrane region" description="Helical" evidence="14">
    <location>
        <begin position="227"/>
        <end position="251"/>
    </location>
</feature>
<feature type="transmembrane region" description="Helical" evidence="14">
    <location>
        <begin position="311"/>
        <end position="329"/>
    </location>
</feature>
<feature type="non-terminal residue" evidence="16">
    <location>
        <position position="588"/>
    </location>
</feature>
<evidence type="ECO:0000256" key="2">
    <source>
        <dbReference type="ARBA" id="ARBA00004651"/>
    </source>
</evidence>
<keyword evidence="6 14" id="KW-0812">Transmembrane</keyword>
<evidence type="ECO:0000256" key="12">
    <source>
        <dbReference type="ARBA" id="ARBA00023201"/>
    </source>
</evidence>
<keyword evidence="9" id="KW-0915">Sodium</keyword>
<dbReference type="PRINTS" id="PR01084">
    <property type="entry name" value="NAHEXCHNGR"/>
</dbReference>
<keyword evidence="7" id="KW-0967">Endosome</keyword>
<dbReference type="PANTHER" id="PTHR10110">
    <property type="entry name" value="SODIUM/HYDROGEN EXCHANGER"/>
    <property type="match status" value="1"/>
</dbReference>
<dbReference type="GO" id="GO:0015386">
    <property type="term" value="F:potassium:proton antiporter activity"/>
    <property type="evidence" value="ECO:0007669"/>
    <property type="project" value="TreeGrafter"/>
</dbReference>
<keyword evidence="5" id="KW-1003">Cell membrane</keyword>
<keyword evidence="12" id="KW-0739">Sodium transport</keyword>
<dbReference type="GO" id="GO:0015385">
    <property type="term" value="F:sodium:proton antiporter activity"/>
    <property type="evidence" value="ECO:0007669"/>
    <property type="project" value="InterPro"/>
</dbReference>
<feature type="region of interest" description="Disordered" evidence="13">
    <location>
        <begin position="569"/>
        <end position="588"/>
    </location>
</feature>
<dbReference type="AlphaFoldDB" id="A0A091WLX3"/>
<feature type="domain" description="Cation/H+ exchanger transmembrane" evidence="15">
    <location>
        <begin position="77"/>
        <end position="419"/>
    </location>
</feature>
<keyword evidence="8 14" id="KW-1133">Transmembrane helix</keyword>
<feature type="non-terminal residue" evidence="16">
    <location>
        <position position="1"/>
    </location>
</feature>
<evidence type="ECO:0000256" key="11">
    <source>
        <dbReference type="ARBA" id="ARBA00023136"/>
    </source>
</evidence>
<dbReference type="Gene3D" id="6.10.140.1330">
    <property type="match status" value="1"/>
</dbReference>
<proteinExistence type="inferred from homology"/>
<evidence type="ECO:0000256" key="14">
    <source>
        <dbReference type="SAM" id="Phobius"/>
    </source>
</evidence>
<feature type="transmembrane region" description="Helical" evidence="14">
    <location>
        <begin position="83"/>
        <end position="100"/>
    </location>
</feature>
<feature type="transmembrane region" description="Helical" evidence="14">
    <location>
        <begin position="341"/>
        <end position="363"/>
    </location>
</feature>
<reference evidence="16 17" key="1">
    <citation type="submission" date="2014-04" db="EMBL/GenBank/DDBJ databases">
        <title>Genome evolution of avian class.</title>
        <authorList>
            <person name="Zhang G."/>
            <person name="Li C."/>
        </authorList>
    </citation>
    <scope>NUCLEOTIDE SEQUENCE [LARGE SCALE GENOMIC DNA]</scope>
    <source>
        <strain evidence="16">BGI_N306</strain>
    </source>
</reference>